<organism evidence="8">
    <name type="scientific">Rosellinia necatrix</name>
    <name type="common">White root-rot fungus</name>
    <dbReference type="NCBI Taxonomy" id="77044"/>
    <lineage>
        <taxon>Eukaryota</taxon>
        <taxon>Fungi</taxon>
        <taxon>Dikarya</taxon>
        <taxon>Ascomycota</taxon>
        <taxon>Pezizomycotina</taxon>
        <taxon>Sordariomycetes</taxon>
        <taxon>Xylariomycetidae</taxon>
        <taxon>Xylariales</taxon>
        <taxon>Xylariaceae</taxon>
        <taxon>Rosellinia</taxon>
    </lineage>
</organism>
<dbReference type="InterPro" id="IPR003739">
    <property type="entry name" value="Lys_aminomutase/Glu_NH3_mut"/>
</dbReference>
<reference evidence="8" key="1">
    <citation type="submission" date="2016-03" db="EMBL/GenBank/DDBJ databases">
        <title>Draft genome sequence of Rosellinia necatrix.</title>
        <authorList>
            <person name="Kanematsu S."/>
        </authorList>
    </citation>
    <scope>NUCLEOTIDE SEQUENCE [LARGE SCALE GENOMIC DNA]</scope>
    <source>
        <strain evidence="8">W97</strain>
    </source>
</reference>
<evidence type="ECO:0000256" key="6">
    <source>
        <dbReference type="ARBA" id="ARBA00023004"/>
    </source>
</evidence>
<dbReference type="Proteomes" id="UP000054516">
    <property type="component" value="Unassembled WGS sequence"/>
</dbReference>
<dbReference type="GO" id="GO:0046872">
    <property type="term" value="F:metal ion binding"/>
    <property type="evidence" value="ECO:0007669"/>
    <property type="project" value="UniProtKB-KW"/>
</dbReference>
<dbReference type="SUPFAM" id="SSF102114">
    <property type="entry name" value="Radical SAM enzymes"/>
    <property type="match status" value="1"/>
</dbReference>
<evidence type="ECO:0000256" key="3">
    <source>
        <dbReference type="ARBA" id="ARBA00022691"/>
    </source>
</evidence>
<dbReference type="GO" id="GO:0051539">
    <property type="term" value="F:4 iron, 4 sulfur cluster binding"/>
    <property type="evidence" value="ECO:0007669"/>
    <property type="project" value="UniProtKB-KW"/>
</dbReference>
<accession>A0A1W2TQ14</accession>
<evidence type="ECO:0000256" key="7">
    <source>
        <dbReference type="ARBA" id="ARBA00023014"/>
    </source>
</evidence>
<evidence type="ECO:0000313" key="9">
    <source>
        <dbReference type="Proteomes" id="UP000054516"/>
    </source>
</evidence>
<sequence>MSIRLTPYVLGRINWEDPANCPIFRQFIPLKSIMMADHPELQLDSLHEQEDSPVEGIVHRYPDKALLLPVSVCPAYCTFCTRVSLVGPNTDTVVKDPPKLSHRKLAAAFAYIESQENLRDIVISGGDGYYLSPHILELIGDRLVNMKNIERFRLASKGLAVAPSRFLNRGDPWVEALLRISDKARRAGKHFALHTHFNHPDEISWITEKASRMLREAGVTVRNQSVLLRGINDNLETMSLLIKKLARMTIQPYYVYQCDMVPKVEHLRTPLQTILDLESQLRGSIAGFYMPNFVVDLPGGGGKRLACSFESYDRGTGVSTFRAPVLTDKDKAGRVYRYYDPIGSSS</sequence>
<evidence type="ECO:0000256" key="5">
    <source>
        <dbReference type="ARBA" id="ARBA00022898"/>
    </source>
</evidence>
<evidence type="ECO:0000256" key="1">
    <source>
        <dbReference type="ARBA" id="ARBA00001933"/>
    </source>
</evidence>
<keyword evidence="6" id="KW-0408">Iron</keyword>
<proteinExistence type="predicted"/>
<dbReference type="InterPro" id="IPR013785">
    <property type="entry name" value="Aldolase_TIM"/>
</dbReference>
<evidence type="ECO:0000256" key="4">
    <source>
        <dbReference type="ARBA" id="ARBA00022723"/>
    </source>
</evidence>
<dbReference type="GO" id="GO:0003824">
    <property type="term" value="F:catalytic activity"/>
    <property type="evidence" value="ECO:0007669"/>
    <property type="project" value="InterPro"/>
</dbReference>
<keyword evidence="7" id="KW-0411">Iron-sulfur</keyword>
<dbReference type="Gene3D" id="3.20.20.70">
    <property type="entry name" value="Aldolase class I"/>
    <property type="match status" value="1"/>
</dbReference>
<dbReference type="STRING" id="77044.A0A1W2TQ14"/>
<evidence type="ECO:0000256" key="2">
    <source>
        <dbReference type="ARBA" id="ARBA00022485"/>
    </source>
</evidence>
<keyword evidence="2" id="KW-0004">4Fe-4S</keyword>
<name>A0A1W2TQ14_ROSNE</name>
<dbReference type="EMBL" id="DF977490">
    <property type="protein sequence ID" value="GAP90508.2"/>
    <property type="molecule type" value="Genomic_DNA"/>
</dbReference>
<dbReference type="NCBIfam" id="TIGR00238">
    <property type="entry name" value="KamA family radical SAM protein"/>
    <property type="match status" value="1"/>
</dbReference>
<dbReference type="AlphaFoldDB" id="A0A1W2TQ14"/>
<dbReference type="InterPro" id="IPR007197">
    <property type="entry name" value="rSAM"/>
</dbReference>
<dbReference type="PANTHER" id="PTHR30538:SF0">
    <property type="entry name" value="L-LYSINE 2,3-AMINOMUTASE AQ_1632-RELATED"/>
    <property type="match status" value="1"/>
</dbReference>
<comment type="cofactor">
    <cofactor evidence="1">
        <name>pyridoxal 5'-phosphate</name>
        <dbReference type="ChEBI" id="CHEBI:597326"/>
    </cofactor>
</comment>
<evidence type="ECO:0000313" key="8">
    <source>
        <dbReference type="EMBL" id="GAP90508.2"/>
    </source>
</evidence>
<keyword evidence="9" id="KW-1185">Reference proteome</keyword>
<gene>
    <name evidence="8" type="ORF">SAMD00023353_4500860</name>
</gene>
<dbReference type="PANTHER" id="PTHR30538">
    <property type="entry name" value="LYSINE 2,3-AMINOMUTASE-RELATED"/>
    <property type="match status" value="1"/>
</dbReference>
<dbReference type="SFLD" id="SFLDG01070">
    <property type="entry name" value="PLP-dependent"/>
    <property type="match status" value="1"/>
</dbReference>
<keyword evidence="4" id="KW-0479">Metal-binding</keyword>
<protein>
    <submittedName>
        <fullName evidence="8">Putative L-lysine-aminomutase</fullName>
    </submittedName>
</protein>
<dbReference type="OMA" id="IPNSEHW"/>
<dbReference type="OrthoDB" id="5396721at2759"/>
<dbReference type="SFLD" id="SFLDS00029">
    <property type="entry name" value="Radical_SAM"/>
    <property type="match status" value="1"/>
</dbReference>
<keyword evidence="3" id="KW-0949">S-adenosyl-L-methionine</keyword>
<dbReference type="InterPro" id="IPR058240">
    <property type="entry name" value="rSAM_sf"/>
</dbReference>
<keyword evidence="5" id="KW-0663">Pyridoxal phosphate</keyword>